<dbReference type="Pfam" id="PF03081">
    <property type="entry name" value="Exo70_C"/>
    <property type="match status" value="1"/>
</dbReference>
<dbReference type="GO" id="GO:0000145">
    <property type="term" value="C:exocyst"/>
    <property type="evidence" value="ECO:0007669"/>
    <property type="project" value="InterPro"/>
</dbReference>
<comment type="function">
    <text evidence="1">Component of the exocyst complex.</text>
</comment>
<dbReference type="PANTHER" id="PTHR12542">
    <property type="entry name" value="EXOCYST COMPLEX PROTEIN EXO70"/>
    <property type="match status" value="1"/>
</dbReference>
<evidence type="ECO:0000256" key="1">
    <source>
        <dbReference type="RuleBase" id="RU365026"/>
    </source>
</evidence>
<dbReference type="GO" id="GO:0005546">
    <property type="term" value="F:phosphatidylinositol-4,5-bisphosphate binding"/>
    <property type="evidence" value="ECO:0007669"/>
    <property type="project" value="InterPro"/>
</dbReference>
<dbReference type="AlphaFoldDB" id="A0A8J5F1S2"/>
<evidence type="ECO:0000313" key="4">
    <source>
        <dbReference type="Proteomes" id="UP000734854"/>
    </source>
</evidence>
<evidence type="ECO:0000259" key="2">
    <source>
        <dbReference type="Pfam" id="PF03081"/>
    </source>
</evidence>
<dbReference type="GO" id="GO:0006887">
    <property type="term" value="P:exocytosis"/>
    <property type="evidence" value="ECO:0007669"/>
    <property type="project" value="UniProtKB-KW"/>
</dbReference>
<dbReference type="PANTHER" id="PTHR12542:SF96">
    <property type="entry name" value="EXOCYST COMPLEX COMPONENT EXO70B1"/>
    <property type="match status" value="1"/>
</dbReference>
<dbReference type="Proteomes" id="UP000734854">
    <property type="component" value="Unassembled WGS sequence"/>
</dbReference>
<organism evidence="3 4">
    <name type="scientific">Zingiber officinale</name>
    <name type="common">Ginger</name>
    <name type="synonym">Amomum zingiber</name>
    <dbReference type="NCBI Taxonomy" id="94328"/>
    <lineage>
        <taxon>Eukaryota</taxon>
        <taxon>Viridiplantae</taxon>
        <taxon>Streptophyta</taxon>
        <taxon>Embryophyta</taxon>
        <taxon>Tracheophyta</taxon>
        <taxon>Spermatophyta</taxon>
        <taxon>Magnoliopsida</taxon>
        <taxon>Liliopsida</taxon>
        <taxon>Zingiberales</taxon>
        <taxon>Zingiberaceae</taxon>
        <taxon>Zingiber</taxon>
    </lineage>
</organism>
<dbReference type="GO" id="GO:0015031">
    <property type="term" value="P:protein transport"/>
    <property type="evidence" value="ECO:0007669"/>
    <property type="project" value="UniProtKB-KW"/>
</dbReference>
<accession>A0A8J5F1S2</accession>
<feature type="domain" description="Exocyst complex subunit Exo70 C-terminal" evidence="2">
    <location>
        <begin position="247"/>
        <end position="592"/>
    </location>
</feature>
<gene>
    <name evidence="3" type="ORF">ZIOFF_065853</name>
</gene>
<dbReference type="OrthoDB" id="1922221at2759"/>
<keyword evidence="1" id="KW-0653">Protein transport</keyword>
<sequence length="604" mass="67516">MEDDDGGDERLFASVRHFASSFRRIQSMTDDALQDFYDGSVLALSTSSSSDPHRLPVTLERDLRSLERHIHGLVDSNRLIWSDSAAASSFFLESIDDLLSLAADLGRQPGYAAAKPLLDRADHLIRRCVLRLDEEFRSIVGPPQLIADRRESAYFDGVGDDENIPLAIPVEAYDIVIDALPPGSVSDLKDIARRMVAAGFGRECVETYASFRRAFVEESIARLGLLPPPEGGYLTVPWEEMEDEIPRWAEAARMVFLILIPSEQRLCGRVFASVPPSYADLAFYVSCAPAAAEIVSFAAAVACGDHGPERLFGQLNLYETVRSLLPELDPLLSDGYSAELLGEVVAVHKALGASIRRIFLELENRIRRDPAKAAVPGGDVHPMTKYVMNYLAAACAKETLAEVMAEEAARSVVPLPVRVAWIADILLENLDVKSKLYRDPALCFVFLMNNVRYMIAKAEGSNEVASLLGEEWFRRMRTRVQQWVVEYQRAAWGKVLAALRVDRFVESPPATERAMRDKLGMFNSYLEEIWRTQGNWVAVNEELCGELRAAIAAVVLPAYGNLVERLRQAGDRRRMVAERYLKYSVEEVEAKIYELFQGARPRPQ</sequence>
<keyword evidence="1" id="KW-0813">Transport</keyword>
<dbReference type="InterPro" id="IPR046364">
    <property type="entry name" value="Exo70_C"/>
</dbReference>
<keyword evidence="4" id="KW-1185">Reference proteome</keyword>
<comment type="caution">
    <text evidence="3">The sequence shown here is derived from an EMBL/GenBank/DDBJ whole genome shotgun (WGS) entry which is preliminary data.</text>
</comment>
<keyword evidence="1" id="KW-0268">Exocytosis</keyword>
<comment type="similarity">
    <text evidence="1">Belongs to the EXO70 family.</text>
</comment>
<name>A0A8J5F1S2_ZINOF</name>
<evidence type="ECO:0000313" key="3">
    <source>
        <dbReference type="EMBL" id="KAG6476608.1"/>
    </source>
</evidence>
<protein>
    <recommendedName>
        <fullName evidence="1">Exocyst subunit Exo70 family protein</fullName>
    </recommendedName>
</protein>
<dbReference type="EMBL" id="JACMSC010000018">
    <property type="protein sequence ID" value="KAG6476608.1"/>
    <property type="molecule type" value="Genomic_DNA"/>
</dbReference>
<dbReference type="InterPro" id="IPR004140">
    <property type="entry name" value="Exo70"/>
</dbReference>
<reference evidence="3 4" key="1">
    <citation type="submission" date="2020-08" db="EMBL/GenBank/DDBJ databases">
        <title>Plant Genome Project.</title>
        <authorList>
            <person name="Zhang R.-G."/>
        </authorList>
    </citation>
    <scope>NUCLEOTIDE SEQUENCE [LARGE SCALE GENOMIC DNA]</scope>
    <source>
        <tissue evidence="3">Rhizome</tissue>
    </source>
</reference>
<proteinExistence type="inferred from homology"/>